<keyword evidence="6 11" id="KW-0406">Ion transport</keyword>
<evidence type="ECO:0000256" key="6">
    <source>
        <dbReference type="ARBA" id="ARBA00023065"/>
    </source>
</evidence>
<dbReference type="RefSeq" id="WP_160694227.1">
    <property type="nucleotide sequence ID" value="NZ_CP047897.1"/>
</dbReference>
<feature type="transmembrane region" description="Helical" evidence="11">
    <location>
        <begin position="32"/>
        <end position="54"/>
    </location>
</feature>
<evidence type="ECO:0000313" key="12">
    <source>
        <dbReference type="EMBL" id="QHL89149.1"/>
    </source>
</evidence>
<feature type="transmembrane region" description="Helical" evidence="11">
    <location>
        <begin position="96"/>
        <end position="119"/>
    </location>
</feature>
<dbReference type="GO" id="GO:0062054">
    <property type="term" value="F:fluoride channel activity"/>
    <property type="evidence" value="ECO:0007669"/>
    <property type="project" value="UniProtKB-UniRule"/>
</dbReference>
<keyword evidence="8 11" id="KW-0407">Ion channel</keyword>
<dbReference type="Proteomes" id="UP000464214">
    <property type="component" value="Chromosome"/>
</dbReference>
<organism evidence="12 13">
    <name type="scientific">Nibribacter ruber</name>
    <dbReference type="NCBI Taxonomy" id="2698458"/>
    <lineage>
        <taxon>Bacteria</taxon>
        <taxon>Pseudomonadati</taxon>
        <taxon>Bacteroidota</taxon>
        <taxon>Cytophagia</taxon>
        <taxon>Cytophagales</taxon>
        <taxon>Hymenobacteraceae</taxon>
        <taxon>Nibribacter</taxon>
    </lineage>
</organism>
<dbReference type="Pfam" id="PF02537">
    <property type="entry name" value="CRCB"/>
    <property type="match status" value="1"/>
</dbReference>
<dbReference type="PANTHER" id="PTHR28259:SF1">
    <property type="entry name" value="FLUORIDE EXPORT PROTEIN 1-RELATED"/>
    <property type="match status" value="1"/>
</dbReference>
<evidence type="ECO:0000256" key="2">
    <source>
        <dbReference type="ARBA" id="ARBA00022475"/>
    </source>
</evidence>
<dbReference type="GO" id="GO:0005886">
    <property type="term" value="C:plasma membrane"/>
    <property type="evidence" value="ECO:0007669"/>
    <property type="project" value="UniProtKB-SubCell"/>
</dbReference>
<dbReference type="GO" id="GO:0046872">
    <property type="term" value="F:metal ion binding"/>
    <property type="evidence" value="ECO:0007669"/>
    <property type="project" value="UniProtKB-KW"/>
</dbReference>
<evidence type="ECO:0000256" key="7">
    <source>
        <dbReference type="ARBA" id="ARBA00023136"/>
    </source>
</evidence>
<dbReference type="PANTHER" id="PTHR28259">
    <property type="entry name" value="FLUORIDE EXPORT PROTEIN 1-RELATED"/>
    <property type="match status" value="1"/>
</dbReference>
<keyword evidence="11" id="KW-0915">Sodium</keyword>
<evidence type="ECO:0000256" key="4">
    <source>
        <dbReference type="ARBA" id="ARBA00022692"/>
    </source>
</evidence>
<dbReference type="NCBIfam" id="TIGR00494">
    <property type="entry name" value="crcB"/>
    <property type="match status" value="1"/>
</dbReference>
<dbReference type="EMBL" id="CP047897">
    <property type="protein sequence ID" value="QHL89149.1"/>
    <property type="molecule type" value="Genomic_DNA"/>
</dbReference>
<evidence type="ECO:0000256" key="11">
    <source>
        <dbReference type="HAMAP-Rule" id="MF_00454"/>
    </source>
</evidence>
<evidence type="ECO:0000256" key="9">
    <source>
        <dbReference type="ARBA" id="ARBA00035120"/>
    </source>
</evidence>
<comment type="function">
    <text evidence="11">Fluoride-specific ion channel. Important for reducing fluoride concentration in the cell, thus reducing its toxicity.</text>
</comment>
<feature type="binding site" evidence="11">
    <location>
        <position position="74"/>
    </location>
    <ligand>
        <name>Na(+)</name>
        <dbReference type="ChEBI" id="CHEBI:29101"/>
        <note>structural</note>
    </ligand>
</feature>
<dbReference type="HAMAP" id="MF_00454">
    <property type="entry name" value="FluC"/>
    <property type="match status" value="1"/>
</dbReference>
<keyword evidence="2 11" id="KW-1003">Cell membrane</keyword>
<keyword evidence="4 11" id="KW-0812">Transmembrane</keyword>
<accession>A0A6P1P3Z2</accession>
<keyword evidence="11" id="KW-0813">Transport</keyword>
<comment type="activity regulation">
    <text evidence="11">Na(+) is not transported, but it plays an essential structural role and its presence is essential for fluoride channel function.</text>
</comment>
<proteinExistence type="inferred from homology"/>
<dbReference type="InterPro" id="IPR003691">
    <property type="entry name" value="FluC"/>
</dbReference>
<gene>
    <name evidence="11 12" type="primary">crcB</name>
    <name evidence="11" type="synonym">fluC</name>
    <name evidence="12" type="ORF">GU926_17610</name>
</gene>
<keyword evidence="5 11" id="KW-1133">Transmembrane helix</keyword>
<feature type="binding site" evidence="11">
    <location>
        <position position="77"/>
    </location>
    <ligand>
        <name>Na(+)</name>
        <dbReference type="ChEBI" id="CHEBI:29101"/>
        <note>structural</note>
    </ligand>
</feature>
<reference evidence="12 13" key="1">
    <citation type="submission" date="2020-01" db="EMBL/GenBank/DDBJ databases">
        <authorList>
            <person name="Kim M."/>
        </authorList>
    </citation>
    <scope>NUCLEOTIDE SEQUENCE [LARGE SCALE GENOMIC DNA]</scope>
    <source>
        <strain evidence="12 13">BT10</strain>
    </source>
</reference>
<keyword evidence="13" id="KW-1185">Reference proteome</keyword>
<evidence type="ECO:0000313" key="13">
    <source>
        <dbReference type="Proteomes" id="UP000464214"/>
    </source>
</evidence>
<feature type="transmembrane region" description="Helical" evidence="11">
    <location>
        <begin position="66"/>
        <end position="84"/>
    </location>
</feature>
<evidence type="ECO:0000256" key="1">
    <source>
        <dbReference type="ARBA" id="ARBA00004651"/>
    </source>
</evidence>
<comment type="similarity">
    <text evidence="9 11">Belongs to the fluoride channel Fluc/FEX (TC 1.A.43) family.</text>
</comment>
<comment type="catalytic activity">
    <reaction evidence="10">
        <text>fluoride(in) = fluoride(out)</text>
        <dbReference type="Rhea" id="RHEA:76159"/>
        <dbReference type="ChEBI" id="CHEBI:17051"/>
    </reaction>
    <physiologicalReaction direction="left-to-right" evidence="10">
        <dbReference type="Rhea" id="RHEA:76160"/>
    </physiologicalReaction>
</comment>
<evidence type="ECO:0000256" key="10">
    <source>
        <dbReference type="ARBA" id="ARBA00035585"/>
    </source>
</evidence>
<dbReference type="KEGG" id="nib:GU926_17610"/>
<keyword evidence="11" id="KW-0479">Metal-binding</keyword>
<dbReference type="GO" id="GO:0140114">
    <property type="term" value="P:cellular detoxification of fluoride"/>
    <property type="evidence" value="ECO:0007669"/>
    <property type="project" value="UniProtKB-UniRule"/>
</dbReference>
<evidence type="ECO:0000256" key="5">
    <source>
        <dbReference type="ARBA" id="ARBA00022989"/>
    </source>
</evidence>
<keyword evidence="3" id="KW-0997">Cell inner membrane</keyword>
<evidence type="ECO:0000256" key="8">
    <source>
        <dbReference type="ARBA" id="ARBA00023303"/>
    </source>
</evidence>
<comment type="subcellular location">
    <subcellularLocation>
        <location evidence="1 11">Cell membrane</location>
        <topology evidence="1 11">Multi-pass membrane protein</topology>
    </subcellularLocation>
</comment>
<evidence type="ECO:0000256" key="3">
    <source>
        <dbReference type="ARBA" id="ARBA00022519"/>
    </source>
</evidence>
<sequence length="123" mass="12914">MKIIVAIGLGSFIGGVGRYLLSQLIQVKGAVAFPIGTLGVNLLGCFLIGVVFGLAEKGNLSQEWRLFLATGVLGGFTTFSAFSYETVSLLRAGQFGYAVTYVAASILLGLLLTLAGMTFPKLF</sequence>
<name>A0A6P1P3Z2_9BACT</name>
<protein>
    <recommendedName>
        <fullName evidence="11">Fluoride-specific ion channel FluC</fullName>
    </recommendedName>
</protein>
<dbReference type="AlphaFoldDB" id="A0A6P1P3Z2"/>
<keyword evidence="7 11" id="KW-0472">Membrane</keyword>